<evidence type="ECO:0000256" key="2">
    <source>
        <dbReference type="PIRNR" id="PIRNR016661"/>
    </source>
</evidence>
<keyword evidence="2" id="KW-1003">Cell membrane</keyword>
<evidence type="ECO:0000313" key="4">
    <source>
        <dbReference type="EMBL" id="AII87351.1"/>
    </source>
</evidence>
<accession>A0AAN0RJD2</accession>
<sequence>MTTQTPSLTLAEAFFPQTGLALRVKQLVLVVAGIAALALAAKIKIPMFPVPMTMGTFAVLSIGAAYGARLGLATVLGYMLIGALGFDVFAGSSAEISGVPYMMGGTGGYLVGYVLAVLALGALARKGWDRARGKMALAMLLGNVLIYVPGLIWLTVLYGVDAPILAWGLKPFLLGDVVKLALAALLLPALWTLVGRARK</sequence>
<dbReference type="GO" id="GO:0005886">
    <property type="term" value="C:plasma membrane"/>
    <property type="evidence" value="ECO:0007669"/>
    <property type="project" value="UniProtKB-SubCell"/>
</dbReference>
<evidence type="ECO:0000256" key="3">
    <source>
        <dbReference type="SAM" id="Phobius"/>
    </source>
</evidence>
<dbReference type="Pfam" id="PF02632">
    <property type="entry name" value="BioY"/>
    <property type="match status" value="1"/>
</dbReference>
<keyword evidence="3" id="KW-0812">Transmembrane</keyword>
<organism evidence="4 5">
    <name type="scientific">Planktomarina temperata RCA23</name>
    <dbReference type="NCBI Taxonomy" id="666509"/>
    <lineage>
        <taxon>Bacteria</taxon>
        <taxon>Pseudomonadati</taxon>
        <taxon>Pseudomonadota</taxon>
        <taxon>Alphaproteobacteria</taxon>
        <taxon>Rhodobacterales</taxon>
        <taxon>Paracoccaceae</taxon>
        <taxon>Planktomarina</taxon>
    </lineage>
</organism>
<feature type="transmembrane region" description="Helical" evidence="3">
    <location>
        <begin position="101"/>
        <end position="124"/>
    </location>
</feature>
<name>A0AAN0RJD2_9RHOB</name>
<dbReference type="GO" id="GO:0015225">
    <property type="term" value="F:biotin transmembrane transporter activity"/>
    <property type="evidence" value="ECO:0007669"/>
    <property type="project" value="UniProtKB-UniRule"/>
</dbReference>
<feature type="transmembrane region" description="Helical" evidence="3">
    <location>
        <begin position="27"/>
        <end position="45"/>
    </location>
</feature>
<dbReference type="PANTHER" id="PTHR34295">
    <property type="entry name" value="BIOTIN TRANSPORTER BIOY"/>
    <property type="match status" value="1"/>
</dbReference>
<dbReference type="PANTHER" id="PTHR34295:SF1">
    <property type="entry name" value="BIOTIN TRANSPORTER BIOY"/>
    <property type="match status" value="1"/>
</dbReference>
<feature type="transmembrane region" description="Helical" evidence="3">
    <location>
        <begin position="136"/>
        <end position="160"/>
    </location>
</feature>
<comment type="similarity">
    <text evidence="1 2">Belongs to the BioY family.</text>
</comment>
<evidence type="ECO:0000256" key="1">
    <source>
        <dbReference type="ARBA" id="ARBA00010692"/>
    </source>
</evidence>
<keyword evidence="3" id="KW-1133">Transmembrane helix</keyword>
<dbReference type="KEGG" id="ptp:RCA23_c18200"/>
<keyword evidence="5" id="KW-1185">Reference proteome</keyword>
<feature type="transmembrane region" description="Helical" evidence="3">
    <location>
        <begin position="172"/>
        <end position="194"/>
    </location>
</feature>
<reference evidence="4 5" key="1">
    <citation type="journal article" date="2014" name="ISME J.">
        <title>Adaptation of an abundant Roseobacter RCA organism to pelagic systems revealed by genomic and transcriptomic analyses.</title>
        <authorList>
            <person name="Voget S."/>
            <person name="Wemheuer B."/>
            <person name="Brinkhoff T."/>
            <person name="Vollmers J."/>
            <person name="Dietrich S."/>
            <person name="Giebel H.A."/>
            <person name="Beardsley C."/>
            <person name="Sardemann C."/>
            <person name="Bakenhus I."/>
            <person name="Billerbeck S."/>
            <person name="Daniel R."/>
            <person name="Simon M."/>
        </authorList>
    </citation>
    <scope>NUCLEOTIDE SEQUENCE [LARGE SCALE GENOMIC DNA]</scope>
    <source>
        <strain evidence="4 5">RCA23</strain>
    </source>
</reference>
<comment type="subcellular location">
    <subcellularLocation>
        <location evidence="2">Cell membrane</location>
        <topology evidence="2">Multi-pass membrane protein</topology>
    </subcellularLocation>
</comment>
<evidence type="ECO:0000313" key="5">
    <source>
        <dbReference type="Proteomes" id="UP000028680"/>
    </source>
</evidence>
<keyword evidence="2" id="KW-0813">Transport</keyword>
<dbReference type="Proteomes" id="UP000028680">
    <property type="component" value="Chromosome"/>
</dbReference>
<dbReference type="AlphaFoldDB" id="A0AAN0RJD2"/>
<keyword evidence="2 3" id="KW-0472">Membrane</keyword>
<dbReference type="PIRSF" id="PIRSF016661">
    <property type="entry name" value="BioY"/>
    <property type="match status" value="1"/>
</dbReference>
<gene>
    <name evidence="4" type="primary">bioY</name>
    <name evidence="4" type="ORF">RCA23_c18200</name>
</gene>
<dbReference type="Gene3D" id="1.10.1760.20">
    <property type="match status" value="1"/>
</dbReference>
<proteinExistence type="inferred from homology"/>
<dbReference type="InterPro" id="IPR003784">
    <property type="entry name" value="BioY"/>
</dbReference>
<dbReference type="RefSeq" id="WP_044050082.1">
    <property type="nucleotide sequence ID" value="NZ_CP003984.1"/>
</dbReference>
<protein>
    <recommendedName>
        <fullName evidence="2">Biotin transporter</fullName>
    </recommendedName>
</protein>
<dbReference type="EMBL" id="CP003984">
    <property type="protein sequence ID" value="AII87351.1"/>
    <property type="molecule type" value="Genomic_DNA"/>
</dbReference>